<gene>
    <name evidence="2" type="ORF">B9T62_18820</name>
</gene>
<reference evidence="2 3" key="1">
    <citation type="submission" date="2017-06" db="EMBL/GenBank/DDBJ databases">
        <title>Complete genome sequence of Paenibacillus donghaensis KCTC 13049T isolated from East Sea sediment, South Korea.</title>
        <authorList>
            <person name="Jung B.K."/>
            <person name="Hong S.-J."/>
            <person name="Shin J.-H."/>
        </authorList>
    </citation>
    <scope>NUCLEOTIDE SEQUENCE [LARGE SCALE GENOMIC DNA]</scope>
    <source>
        <strain evidence="2 3">KCTC 13049</strain>
    </source>
</reference>
<organism evidence="2 3">
    <name type="scientific">Paenibacillus donghaensis</name>
    <dbReference type="NCBI Taxonomy" id="414771"/>
    <lineage>
        <taxon>Bacteria</taxon>
        <taxon>Bacillati</taxon>
        <taxon>Bacillota</taxon>
        <taxon>Bacilli</taxon>
        <taxon>Bacillales</taxon>
        <taxon>Paenibacillaceae</taxon>
        <taxon>Paenibacillus</taxon>
    </lineage>
</organism>
<evidence type="ECO:0000313" key="2">
    <source>
        <dbReference type="EMBL" id="ASA22662.1"/>
    </source>
</evidence>
<dbReference type="Proteomes" id="UP000249890">
    <property type="component" value="Chromosome"/>
</dbReference>
<protein>
    <recommendedName>
        <fullName evidence="1">SpoVT-AbrB domain-containing protein</fullName>
    </recommendedName>
</protein>
<dbReference type="SMART" id="SM00966">
    <property type="entry name" value="SpoVT_AbrB"/>
    <property type="match status" value="1"/>
</dbReference>
<dbReference type="EMBL" id="CP021780">
    <property type="protein sequence ID" value="ASA22662.1"/>
    <property type="molecule type" value="Genomic_DNA"/>
</dbReference>
<accession>A0A2Z2KNA5</accession>
<dbReference type="InterPro" id="IPR007159">
    <property type="entry name" value="SpoVT-AbrB_dom"/>
</dbReference>
<evidence type="ECO:0000313" key="3">
    <source>
        <dbReference type="Proteomes" id="UP000249890"/>
    </source>
</evidence>
<dbReference type="SUPFAM" id="SSF89447">
    <property type="entry name" value="AbrB/MazE/MraZ-like"/>
    <property type="match status" value="1"/>
</dbReference>
<proteinExistence type="predicted"/>
<feature type="domain" description="SpoVT-AbrB" evidence="1">
    <location>
        <begin position="10"/>
        <end position="57"/>
    </location>
</feature>
<name>A0A2Z2KNA5_9BACL</name>
<dbReference type="AlphaFoldDB" id="A0A2Z2KNA5"/>
<dbReference type="Gene3D" id="2.10.260.10">
    <property type="match status" value="1"/>
</dbReference>
<evidence type="ECO:0000259" key="1">
    <source>
        <dbReference type="SMART" id="SM00966"/>
    </source>
</evidence>
<dbReference type="KEGG" id="pdh:B9T62_18820"/>
<dbReference type="GO" id="GO:0003677">
    <property type="term" value="F:DNA binding"/>
    <property type="evidence" value="ECO:0007669"/>
    <property type="project" value="InterPro"/>
</dbReference>
<dbReference type="NCBIfam" id="TIGR01439">
    <property type="entry name" value="lp_hng_hel_AbrB"/>
    <property type="match status" value="1"/>
</dbReference>
<dbReference type="InterPro" id="IPR037914">
    <property type="entry name" value="SpoVT-AbrB_sf"/>
</dbReference>
<dbReference type="Pfam" id="PF04014">
    <property type="entry name" value="MazE_antitoxin"/>
    <property type="match status" value="1"/>
</dbReference>
<keyword evidence="3" id="KW-1185">Reference proteome</keyword>
<sequence>MIVISSKAVRRLDDLGRVVIPKELRKLLDVGGGDVLDIWYDYEEDVVKIRKHRVDELDD</sequence>